<feature type="domain" description="HTH cro/C1-type" evidence="7">
    <location>
        <begin position="16"/>
        <end position="68"/>
    </location>
</feature>
<accession>A0AB39MCD0</accession>
<dbReference type="Gene3D" id="1.10.10.10">
    <property type="entry name" value="Winged helix-like DNA-binding domain superfamily/Winged helix DNA-binding domain"/>
    <property type="match status" value="1"/>
</dbReference>
<dbReference type="Pfam" id="PF01381">
    <property type="entry name" value="HTH_3"/>
    <property type="match status" value="1"/>
</dbReference>
<dbReference type="GO" id="GO:0003677">
    <property type="term" value="F:DNA binding"/>
    <property type="evidence" value="ECO:0007669"/>
    <property type="project" value="UniProtKB-KW"/>
</dbReference>
<evidence type="ECO:0000256" key="3">
    <source>
        <dbReference type="ARBA" id="ARBA00023082"/>
    </source>
</evidence>
<dbReference type="Gene3D" id="1.10.260.40">
    <property type="entry name" value="lambda repressor-like DNA-binding domains"/>
    <property type="match status" value="1"/>
</dbReference>
<organism evidence="8">
    <name type="scientific">Streptomyces sp. R08</name>
    <dbReference type="NCBI Taxonomy" id="3238624"/>
    <lineage>
        <taxon>Bacteria</taxon>
        <taxon>Bacillati</taxon>
        <taxon>Actinomycetota</taxon>
        <taxon>Actinomycetes</taxon>
        <taxon>Kitasatosporales</taxon>
        <taxon>Streptomycetaceae</taxon>
        <taxon>Streptomyces</taxon>
    </lineage>
</organism>
<evidence type="ECO:0000313" key="8">
    <source>
        <dbReference type="EMBL" id="XDQ04126.1"/>
    </source>
</evidence>
<dbReference type="PROSITE" id="PS50943">
    <property type="entry name" value="HTH_CROC1"/>
    <property type="match status" value="1"/>
</dbReference>
<dbReference type="InterPro" id="IPR013325">
    <property type="entry name" value="RNA_pol_sigma_r2"/>
</dbReference>
<dbReference type="SUPFAM" id="SSF88946">
    <property type="entry name" value="Sigma2 domain of RNA polymerase sigma factors"/>
    <property type="match status" value="1"/>
</dbReference>
<dbReference type="RefSeq" id="WP_369189812.1">
    <property type="nucleotide sequence ID" value="NZ_CP163431.1"/>
</dbReference>
<dbReference type="EMBL" id="CP163431">
    <property type="protein sequence ID" value="XDQ04126.1"/>
    <property type="molecule type" value="Genomic_DNA"/>
</dbReference>
<dbReference type="InterPro" id="IPR036388">
    <property type="entry name" value="WH-like_DNA-bd_sf"/>
</dbReference>
<dbReference type="Pfam" id="PF08281">
    <property type="entry name" value="Sigma70_r4_2"/>
    <property type="match status" value="1"/>
</dbReference>
<dbReference type="InterPro" id="IPR013249">
    <property type="entry name" value="RNA_pol_sigma70_r4_t2"/>
</dbReference>
<dbReference type="InterPro" id="IPR010982">
    <property type="entry name" value="Lambda_DNA-bd_dom_sf"/>
</dbReference>
<protein>
    <submittedName>
        <fullName evidence="8">Sigma factor-like helix-turn-helix DNA-binding protein</fullName>
    </submittedName>
</protein>
<dbReference type="PANTHER" id="PTHR43133">
    <property type="entry name" value="RNA POLYMERASE ECF-TYPE SIGMA FACTO"/>
    <property type="match status" value="1"/>
</dbReference>
<name>A0AB39MCD0_9ACTN</name>
<evidence type="ECO:0000256" key="5">
    <source>
        <dbReference type="ARBA" id="ARBA00023163"/>
    </source>
</evidence>
<gene>
    <name evidence="8" type="ORF">AB5J58_29975</name>
</gene>
<dbReference type="InterPro" id="IPR039425">
    <property type="entry name" value="RNA_pol_sigma-70-like"/>
</dbReference>
<dbReference type="CDD" id="cd00093">
    <property type="entry name" value="HTH_XRE"/>
    <property type="match status" value="1"/>
</dbReference>
<evidence type="ECO:0000259" key="7">
    <source>
        <dbReference type="PROSITE" id="PS50943"/>
    </source>
</evidence>
<dbReference type="SUPFAM" id="SSF47413">
    <property type="entry name" value="lambda repressor-like DNA-binding domains"/>
    <property type="match status" value="1"/>
</dbReference>
<feature type="region of interest" description="Disordered" evidence="6">
    <location>
        <begin position="1"/>
        <end position="52"/>
    </location>
</feature>
<dbReference type="GO" id="GO:0006352">
    <property type="term" value="P:DNA-templated transcription initiation"/>
    <property type="evidence" value="ECO:0007669"/>
    <property type="project" value="InterPro"/>
</dbReference>
<evidence type="ECO:0000256" key="2">
    <source>
        <dbReference type="ARBA" id="ARBA00023015"/>
    </source>
</evidence>
<dbReference type="GO" id="GO:0016987">
    <property type="term" value="F:sigma factor activity"/>
    <property type="evidence" value="ECO:0007669"/>
    <property type="project" value="UniProtKB-KW"/>
</dbReference>
<dbReference type="InterPro" id="IPR013324">
    <property type="entry name" value="RNA_pol_sigma_r3/r4-like"/>
</dbReference>
<evidence type="ECO:0000256" key="1">
    <source>
        <dbReference type="ARBA" id="ARBA00010641"/>
    </source>
</evidence>
<dbReference type="Gene3D" id="1.10.1740.10">
    <property type="match status" value="1"/>
</dbReference>
<keyword evidence="2" id="KW-0805">Transcription regulation</keyword>
<keyword evidence="4 8" id="KW-0238">DNA-binding</keyword>
<keyword evidence="3" id="KW-0731">Sigma factor</keyword>
<reference evidence="8" key="1">
    <citation type="submission" date="2024-07" db="EMBL/GenBank/DDBJ databases">
        <authorList>
            <person name="Yu S.T."/>
        </authorList>
    </citation>
    <scope>NUCLEOTIDE SEQUENCE</scope>
    <source>
        <strain evidence="8">R08</strain>
    </source>
</reference>
<evidence type="ECO:0000256" key="4">
    <source>
        <dbReference type="ARBA" id="ARBA00023125"/>
    </source>
</evidence>
<proteinExistence type="inferred from homology"/>
<comment type="similarity">
    <text evidence="1">Belongs to the sigma-70 factor family. ECF subfamily.</text>
</comment>
<evidence type="ECO:0000256" key="6">
    <source>
        <dbReference type="SAM" id="MobiDB-lite"/>
    </source>
</evidence>
<dbReference type="InterPro" id="IPR001387">
    <property type="entry name" value="Cro/C1-type_HTH"/>
</dbReference>
<dbReference type="AlphaFoldDB" id="A0AB39MCD0"/>
<sequence length="403" mass="44193">MTQSPATPLPPPKERRRLREAGSLTQAQVAERVGVSRETVRSWETGRTTPRGRKREAYAKLLTSLGEEKTVTEPQVEPLVPEKVEAAVKAEAVTVDEGVTVDEVVTVEDTAVLEPVPAPAADPEPVLVPVPIDVPVRASLTPAQAFDALYAFCAPALVRQAYLLTGRRELARESVERAFQTAWQRWPEVAVDRDPAGWVRSVAYEYALSPWHRLRPRYRHPEPPPPDTSDRALLTALLNLPPSYRRTLLLYDGVGLGLAETAAETEASTPAAANRLLHAREAIAAQLPDLADPGELRRRMTELASTGRLHAAKPPTVRFVGERRTVFWTRAAIAFTVAIIGATTFTLRVAPTRYEAPVPVGERVEGVPARVVQGSLSEEEIALRDRLRNGMTSGPERLAPLSR</sequence>
<keyword evidence="5" id="KW-0804">Transcription</keyword>
<dbReference type="PANTHER" id="PTHR43133:SF8">
    <property type="entry name" value="RNA POLYMERASE SIGMA FACTOR HI_1459-RELATED"/>
    <property type="match status" value="1"/>
</dbReference>
<dbReference type="SMART" id="SM00530">
    <property type="entry name" value="HTH_XRE"/>
    <property type="match status" value="1"/>
</dbReference>
<dbReference type="SUPFAM" id="SSF88659">
    <property type="entry name" value="Sigma3 and sigma4 domains of RNA polymerase sigma factors"/>
    <property type="match status" value="1"/>
</dbReference>